<gene>
    <name evidence="6" type="ORF">EC844_11176</name>
</gene>
<dbReference type="InterPro" id="IPR005119">
    <property type="entry name" value="LysR_subst-bd"/>
</dbReference>
<evidence type="ECO:0000256" key="4">
    <source>
        <dbReference type="ARBA" id="ARBA00023163"/>
    </source>
</evidence>
<dbReference type="InterPro" id="IPR036390">
    <property type="entry name" value="WH_DNA-bd_sf"/>
</dbReference>
<comment type="similarity">
    <text evidence="1">Belongs to the LysR transcriptional regulatory family.</text>
</comment>
<dbReference type="GO" id="GO:0000976">
    <property type="term" value="F:transcription cis-regulatory region binding"/>
    <property type="evidence" value="ECO:0007669"/>
    <property type="project" value="TreeGrafter"/>
</dbReference>
<comment type="caution">
    <text evidence="6">The sequence shown here is derived from an EMBL/GenBank/DDBJ whole genome shotgun (WGS) entry which is preliminary data.</text>
</comment>
<dbReference type="Pfam" id="PF03466">
    <property type="entry name" value="LysR_substrate"/>
    <property type="match status" value="1"/>
</dbReference>
<organism evidence="6 7">
    <name type="scientific">Acinetobacter calcoaceticus</name>
    <dbReference type="NCBI Taxonomy" id="471"/>
    <lineage>
        <taxon>Bacteria</taxon>
        <taxon>Pseudomonadati</taxon>
        <taxon>Pseudomonadota</taxon>
        <taxon>Gammaproteobacteria</taxon>
        <taxon>Moraxellales</taxon>
        <taxon>Moraxellaceae</taxon>
        <taxon>Acinetobacter</taxon>
        <taxon>Acinetobacter calcoaceticus/baumannii complex</taxon>
    </lineage>
</organism>
<dbReference type="PROSITE" id="PS50931">
    <property type="entry name" value="HTH_LYSR"/>
    <property type="match status" value="1"/>
</dbReference>
<accession>A0A4R1XSE9</accession>
<evidence type="ECO:0000256" key="1">
    <source>
        <dbReference type="ARBA" id="ARBA00009437"/>
    </source>
</evidence>
<proteinExistence type="inferred from homology"/>
<keyword evidence="2" id="KW-0805">Transcription regulation</keyword>
<evidence type="ECO:0000259" key="5">
    <source>
        <dbReference type="PROSITE" id="PS50931"/>
    </source>
</evidence>
<reference evidence="6 7" key="1">
    <citation type="submission" date="2019-03" db="EMBL/GenBank/DDBJ databases">
        <title>Genomic analyses of the natural microbiome of Caenorhabditis elegans.</title>
        <authorList>
            <person name="Samuel B."/>
        </authorList>
    </citation>
    <scope>NUCLEOTIDE SEQUENCE [LARGE SCALE GENOMIC DNA]</scope>
    <source>
        <strain evidence="6 7">JUb89</strain>
    </source>
</reference>
<dbReference type="OrthoDB" id="5723059at2"/>
<dbReference type="Proteomes" id="UP000294963">
    <property type="component" value="Unassembled WGS sequence"/>
</dbReference>
<name>A0A4R1XSE9_ACICA</name>
<evidence type="ECO:0000313" key="6">
    <source>
        <dbReference type="EMBL" id="TCM66786.1"/>
    </source>
</evidence>
<dbReference type="Pfam" id="PF00126">
    <property type="entry name" value="HTH_1"/>
    <property type="match status" value="1"/>
</dbReference>
<keyword evidence="4" id="KW-0804">Transcription</keyword>
<evidence type="ECO:0000313" key="7">
    <source>
        <dbReference type="Proteomes" id="UP000294963"/>
    </source>
</evidence>
<feature type="domain" description="HTH lysR-type" evidence="5">
    <location>
        <begin position="4"/>
        <end position="61"/>
    </location>
</feature>
<dbReference type="GO" id="GO:0003700">
    <property type="term" value="F:DNA-binding transcription factor activity"/>
    <property type="evidence" value="ECO:0007669"/>
    <property type="project" value="InterPro"/>
</dbReference>
<dbReference type="SUPFAM" id="SSF53850">
    <property type="entry name" value="Periplasmic binding protein-like II"/>
    <property type="match status" value="1"/>
</dbReference>
<dbReference type="Gene3D" id="1.10.10.10">
    <property type="entry name" value="Winged helix-like DNA-binding domain superfamily/Winged helix DNA-binding domain"/>
    <property type="match status" value="1"/>
</dbReference>
<keyword evidence="3" id="KW-0238">DNA-binding</keyword>
<dbReference type="PANTHER" id="PTHR30126">
    <property type="entry name" value="HTH-TYPE TRANSCRIPTIONAL REGULATOR"/>
    <property type="match status" value="1"/>
</dbReference>
<keyword evidence="7" id="KW-1185">Reference proteome</keyword>
<evidence type="ECO:0000256" key="2">
    <source>
        <dbReference type="ARBA" id="ARBA00023015"/>
    </source>
</evidence>
<dbReference type="SUPFAM" id="SSF46785">
    <property type="entry name" value="Winged helix' DNA-binding domain"/>
    <property type="match status" value="1"/>
</dbReference>
<dbReference type="InterPro" id="IPR036388">
    <property type="entry name" value="WH-like_DNA-bd_sf"/>
</dbReference>
<sequence length="291" mass="32559">MRYFNTTLLATFVKVAELKSITAASKVLHLSNSTISEQLTKLESFVGKRILLRNHSGTELTAAGHILYLEAQKILYSCTIALEKIQGVDYSGEIRLAITDYFKPNDLAKILKKIQLIYSNLRFHISILNSTEIDKCIKNNHYDIGITMQIGSSMPLENCMMLSKEPLIWVKDPHTHLDKHTTLPFITMTSDCNLKKYVLRELDLHQADYYIAHTATGVAGISSAIEAGLGISCLNQSAVATHLHIISGALCLPKLVDVEFYLHTSPLQVENQLILGIKTFLLEEFKTTSNH</sequence>
<dbReference type="AlphaFoldDB" id="A0A4R1XSE9"/>
<dbReference type="Gene3D" id="3.40.190.10">
    <property type="entry name" value="Periplasmic binding protein-like II"/>
    <property type="match status" value="2"/>
</dbReference>
<evidence type="ECO:0000256" key="3">
    <source>
        <dbReference type="ARBA" id="ARBA00023125"/>
    </source>
</evidence>
<dbReference type="InterPro" id="IPR000847">
    <property type="entry name" value="LysR_HTH_N"/>
</dbReference>
<dbReference type="PANTHER" id="PTHR30126:SF40">
    <property type="entry name" value="HTH-TYPE TRANSCRIPTIONAL REGULATOR GLTR"/>
    <property type="match status" value="1"/>
</dbReference>
<protein>
    <submittedName>
        <fullName evidence="6">LysR family transcriptional regulator</fullName>
    </submittedName>
</protein>
<dbReference type="EMBL" id="SLVJ01000011">
    <property type="protein sequence ID" value="TCM66786.1"/>
    <property type="molecule type" value="Genomic_DNA"/>
</dbReference>